<reference evidence="1 2" key="1">
    <citation type="submission" date="2017-04" db="EMBL/GenBank/DDBJ databases">
        <title>Draft genome sequences of Alloscardovia macacae UMA81211 and UMA81212 isolated from the feces of a rhesus macaque (Macaca mulatta).</title>
        <authorList>
            <person name="Albert K."/>
            <person name="Sela D.A."/>
        </authorList>
    </citation>
    <scope>NUCLEOTIDE SEQUENCE [LARGE SCALE GENOMIC DNA]</scope>
    <source>
        <strain evidence="1 2">UMA81212</strain>
    </source>
</reference>
<name>A0A1Y2T1H7_9BIFI</name>
<dbReference type="OrthoDB" id="5188280at2"/>
<comment type="caution">
    <text evidence="1">The sequence shown here is derived from an EMBL/GenBank/DDBJ whole genome shotgun (WGS) entry which is preliminary data.</text>
</comment>
<evidence type="ECO:0000313" key="2">
    <source>
        <dbReference type="Proteomes" id="UP000243540"/>
    </source>
</evidence>
<evidence type="ECO:0000313" key="1">
    <source>
        <dbReference type="EMBL" id="OTA29836.1"/>
    </source>
</evidence>
<dbReference type="RefSeq" id="WP_086106122.1">
    <property type="nucleotide sequence ID" value="NZ_NEKB01000009.1"/>
</dbReference>
<dbReference type="EMBL" id="NEKC01000003">
    <property type="protein sequence ID" value="OTA29836.1"/>
    <property type="molecule type" value="Genomic_DNA"/>
</dbReference>
<protein>
    <submittedName>
        <fullName evidence="1">Thymidine phosphorylase</fullName>
    </submittedName>
</protein>
<gene>
    <name evidence="1" type="ORF">B9T39_01785</name>
</gene>
<dbReference type="Proteomes" id="UP000243540">
    <property type="component" value="Unassembled WGS sequence"/>
</dbReference>
<accession>A0A1Y2T1H7</accession>
<proteinExistence type="predicted"/>
<dbReference type="STRING" id="1160091.B9T39_01785"/>
<organism evidence="1 2">
    <name type="scientific">Alloscardovia macacae</name>
    <dbReference type="NCBI Taxonomy" id="1160091"/>
    <lineage>
        <taxon>Bacteria</taxon>
        <taxon>Bacillati</taxon>
        <taxon>Actinomycetota</taxon>
        <taxon>Actinomycetes</taxon>
        <taxon>Bifidobacteriales</taxon>
        <taxon>Bifidobacteriaceae</taxon>
        <taxon>Alloscardovia</taxon>
    </lineage>
</organism>
<dbReference type="AlphaFoldDB" id="A0A1Y2T1H7"/>
<sequence length="228" mass="24352">MSSNSPSISHAGTAFAATRSGSARFSRPMQLDEALLDHMAGGADPEALRELAHSTAAALLDRVHHTQDAQVVQRVITVVDTEGIEPIAELWSSADALSLPGILWRLYTMRTWMQKNQRSLAVLWTEGELPPTAASAITGMTSPVSAEDVASTADSILSGAFSGDFAVALDRASSFCHVVARALVQRAKLASSGSREHREAIVENARHLVSTAKDFSAGAALWRRGELY</sequence>